<feature type="transmembrane region" description="Helical" evidence="1">
    <location>
        <begin position="67"/>
        <end position="88"/>
    </location>
</feature>
<comment type="caution">
    <text evidence="2">The sequence shown here is derived from an EMBL/GenBank/DDBJ whole genome shotgun (WGS) entry which is preliminary data.</text>
</comment>
<keyword evidence="1" id="KW-0812">Transmembrane</keyword>
<proteinExistence type="predicted"/>
<keyword evidence="1" id="KW-0472">Membrane</keyword>
<dbReference type="Pfam" id="PF14074">
    <property type="entry name" value="DUF4257"/>
    <property type="match status" value="1"/>
</dbReference>
<evidence type="ECO:0000313" key="2">
    <source>
        <dbReference type="EMBL" id="MBA8918338.1"/>
    </source>
</evidence>
<feature type="transmembrane region" description="Helical" evidence="1">
    <location>
        <begin position="94"/>
        <end position="113"/>
    </location>
</feature>
<name>A0ABR6B2I0_9BACI</name>
<evidence type="ECO:0000313" key="3">
    <source>
        <dbReference type="Proteomes" id="UP000517315"/>
    </source>
</evidence>
<reference evidence="2 3" key="1">
    <citation type="submission" date="2020-08" db="EMBL/GenBank/DDBJ databases">
        <title>Functional genomics of gut bacteria from endangered species of beetles.</title>
        <authorList>
            <person name="Carlos-Shanley C."/>
        </authorList>
    </citation>
    <scope>NUCLEOTIDE SEQUENCE [LARGE SCALE GENOMIC DNA]</scope>
    <source>
        <strain evidence="2 3">S00152</strain>
    </source>
</reference>
<sequence>MDYDGTAEWHYRGLDSLKSLYYSKGFRKVMKMLQQVIIACAIGGVMGILGHVKKKGRLEKPRMTKKFIYLGFIEDWLVGMIAATLLVLSSNPESSLHLIILSIISGYGGEAVLRSFDFVREERSQDAGSNRHNRSPHE</sequence>
<accession>A0ABR6B2I0</accession>
<keyword evidence="1" id="KW-1133">Transmembrane helix</keyword>
<organism evidence="2 3">
    <name type="scientific">Bacillus aerius</name>
    <dbReference type="NCBI Taxonomy" id="293388"/>
    <lineage>
        <taxon>Bacteria</taxon>
        <taxon>Bacillati</taxon>
        <taxon>Bacillota</taxon>
        <taxon>Bacilli</taxon>
        <taxon>Bacillales</taxon>
        <taxon>Bacillaceae</taxon>
        <taxon>Bacillus</taxon>
    </lineage>
</organism>
<dbReference type="InterPro" id="IPR025353">
    <property type="entry name" value="DUF4257"/>
</dbReference>
<evidence type="ECO:0000256" key="1">
    <source>
        <dbReference type="SAM" id="Phobius"/>
    </source>
</evidence>
<dbReference type="Proteomes" id="UP000517315">
    <property type="component" value="Unassembled WGS sequence"/>
</dbReference>
<protein>
    <submittedName>
        <fullName evidence="2">F0F1-type ATP synthase assembly protein I</fullName>
    </submittedName>
</protein>
<dbReference type="EMBL" id="JACJIG010000003">
    <property type="protein sequence ID" value="MBA8918338.1"/>
    <property type="molecule type" value="Genomic_DNA"/>
</dbReference>
<keyword evidence="3" id="KW-1185">Reference proteome</keyword>
<feature type="transmembrane region" description="Helical" evidence="1">
    <location>
        <begin position="32"/>
        <end position="52"/>
    </location>
</feature>
<gene>
    <name evidence="2" type="ORF">HNP39_002079</name>
</gene>